<dbReference type="OrthoDB" id="190201at2759"/>
<accession>A0A6A6CJ24</accession>
<protein>
    <recommendedName>
        <fullName evidence="1">AB hydrolase-1 domain-containing protein</fullName>
    </recommendedName>
</protein>
<keyword evidence="3" id="KW-1185">Reference proteome</keyword>
<dbReference type="RefSeq" id="XP_033668034.1">
    <property type="nucleotide sequence ID" value="XM_033812682.1"/>
</dbReference>
<dbReference type="InterPro" id="IPR029058">
    <property type="entry name" value="AB_hydrolase_fold"/>
</dbReference>
<evidence type="ECO:0000313" key="2">
    <source>
        <dbReference type="EMBL" id="KAF2167145.1"/>
    </source>
</evidence>
<dbReference type="SUPFAM" id="SSF53474">
    <property type="entry name" value="alpha/beta-Hydrolases"/>
    <property type="match status" value="1"/>
</dbReference>
<evidence type="ECO:0000259" key="1">
    <source>
        <dbReference type="Pfam" id="PF12697"/>
    </source>
</evidence>
<reference evidence="2" key="1">
    <citation type="journal article" date="2020" name="Stud. Mycol.">
        <title>101 Dothideomycetes genomes: a test case for predicting lifestyles and emergence of pathogens.</title>
        <authorList>
            <person name="Haridas S."/>
            <person name="Albert R."/>
            <person name="Binder M."/>
            <person name="Bloem J."/>
            <person name="Labutti K."/>
            <person name="Salamov A."/>
            <person name="Andreopoulos B."/>
            <person name="Baker S."/>
            <person name="Barry K."/>
            <person name="Bills G."/>
            <person name="Bluhm B."/>
            <person name="Cannon C."/>
            <person name="Castanera R."/>
            <person name="Culley D."/>
            <person name="Daum C."/>
            <person name="Ezra D."/>
            <person name="Gonzalez J."/>
            <person name="Henrissat B."/>
            <person name="Kuo A."/>
            <person name="Liang C."/>
            <person name="Lipzen A."/>
            <person name="Lutzoni F."/>
            <person name="Magnuson J."/>
            <person name="Mondo S."/>
            <person name="Nolan M."/>
            <person name="Ohm R."/>
            <person name="Pangilinan J."/>
            <person name="Park H.-J."/>
            <person name="Ramirez L."/>
            <person name="Alfaro M."/>
            <person name="Sun H."/>
            <person name="Tritt A."/>
            <person name="Yoshinaga Y."/>
            <person name="Zwiers L.-H."/>
            <person name="Turgeon B."/>
            <person name="Goodwin S."/>
            <person name="Spatafora J."/>
            <person name="Crous P."/>
            <person name="Grigoriev I."/>
        </authorList>
    </citation>
    <scope>NUCLEOTIDE SEQUENCE</scope>
    <source>
        <strain evidence="2">ATCC 36951</strain>
    </source>
</reference>
<dbReference type="GeneID" id="54565954"/>
<dbReference type="AlphaFoldDB" id="A0A6A6CJ24"/>
<dbReference type="Pfam" id="PF12697">
    <property type="entry name" value="Abhydrolase_6"/>
    <property type="match status" value="1"/>
</dbReference>
<dbReference type="Gene3D" id="3.40.50.1820">
    <property type="entry name" value="alpha/beta hydrolase"/>
    <property type="match status" value="1"/>
</dbReference>
<name>A0A6A6CJ24_ZASCE</name>
<dbReference type="EMBL" id="ML993594">
    <property type="protein sequence ID" value="KAF2167145.1"/>
    <property type="molecule type" value="Genomic_DNA"/>
</dbReference>
<proteinExistence type="predicted"/>
<feature type="domain" description="AB hydrolase-1" evidence="1">
    <location>
        <begin position="76"/>
        <end position="334"/>
    </location>
</feature>
<evidence type="ECO:0000313" key="3">
    <source>
        <dbReference type="Proteomes" id="UP000799537"/>
    </source>
</evidence>
<gene>
    <name evidence="2" type="ORF">M409DRAFT_54342</name>
</gene>
<dbReference type="InterPro" id="IPR000073">
    <property type="entry name" value="AB_hydrolase_1"/>
</dbReference>
<sequence length="353" mass="38865">MIPISISSTNTVFNFTHWSDDFALEQFLAGATTRPDAGFSGIVEGTVQIDADYNIAASFCTPKYPSGYGKEKEILLATHGIGPGREHWNSAYKPETYNFVQHAIDRRYSVFFYDRLGCGLSSKLSGYEAQLSQGIAVLRELATIVRGGQYTGAIGMPSKLALIGFSYGSYITHFTITDTPDIADAVVLTGIGLNTTGVNGNGLLRSFAPRIASAQKEKRFAQLDSGYLSWADILAMTLNYFYYLNYEVAAAEYTERKKQAFSIGEFLTFNGGFYGNYDASRFTGSALAITAETDYIVCDGYSPGIYDEPADTYYRNAKKFVKHLVPEASHNINFHKNAPATYGVILDFLSENM</sequence>
<dbReference type="Proteomes" id="UP000799537">
    <property type="component" value="Unassembled WGS sequence"/>
</dbReference>
<organism evidence="2 3">
    <name type="scientific">Zasmidium cellare ATCC 36951</name>
    <dbReference type="NCBI Taxonomy" id="1080233"/>
    <lineage>
        <taxon>Eukaryota</taxon>
        <taxon>Fungi</taxon>
        <taxon>Dikarya</taxon>
        <taxon>Ascomycota</taxon>
        <taxon>Pezizomycotina</taxon>
        <taxon>Dothideomycetes</taxon>
        <taxon>Dothideomycetidae</taxon>
        <taxon>Mycosphaerellales</taxon>
        <taxon>Mycosphaerellaceae</taxon>
        <taxon>Zasmidium</taxon>
    </lineage>
</organism>